<name>L7MLC5_RHIPC</name>
<proteinExistence type="evidence at transcript level"/>
<feature type="compositionally biased region" description="Basic and acidic residues" evidence="1">
    <location>
        <begin position="54"/>
        <end position="80"/>
    </location>
</feature>
<dbReference type="AlphaFoldDB" id="L7MLC5"/>
<organism evidence="2">
    <name type="scientific">Rhipicephalus pulchellus</name>
    <name type="common">Yellow backed tick</name>
    <name type="synonym">Dermacentor pulchellus</name>
    <dbReference type="NCBI Taxonomy" id="72859"/>
    <lineage>
        <taxon>Eukaryota</taxon>
        <taxon>Metazoa</taxon>
        <taxon>Ecdysozoa</taxon>
        <taxon>Arthropoda</taxon>
        <taxon>Chelicerata</taxon>
        <taxon>Arachnida</taxon>
        <taxon>Acari</taxon>
        <taxon>Parasitiformes</taxon>
        <taxon>Ixodida</taxon>
        <taxon>Ixodoidea</taxon>
        <taxon>Ixodidae</taxon>
        <taxon>Rhipicephalinae</taxon>
        <taxon>Rhipicephalus</taxon>
        <taxon>Rhipicephalus</taxon>
    </lineage>
</organism>
<reference evidence="2" key="2">
    <citation type="journal article" date="2015" name="J. Proteomics">
        <title>Sexual differences in the sialomes of the zebra tick, Rhipicephalus pulchellus.</title>
        <authorList>
            <person name="Tan A.W."/>
            <person name="Francischetti I.M."/>
            <person name="Slovak M."/>
            <person name="Kini R.M."/>
            <person name="Ribeiro J.M."/>
        </authorList>
    </citation>
    <scope>NUCLEOTIDE SEQUENCE</scope>
    <source>
        <tissue evidence="2">Salivary gland</tissue>
    </source>
</reference>
<reference evidence="2" key="1">
    <citation type="submission" date="2012-11" db="EMBL/GenBank/DDBJ databases">
        <authorList>
            <person name="Lucero-Rivera Y.E."/>
            <person name="Tovar-Ramirez D."/>
        </authorList>
    </citation>
    <scope>NUCLEOTIDE SEQUENCE</scope>
    <source>
        <tissue evidence="2">Salivary gland</tissue>
    </source>
</reference>
<evidence type="ECO:0000256" key="1">
    <source>
        <dbReference type="SAM" id="MobiDB-lite"/>
    </source>
</evidence>
<feature type="non-terminal residue" evidence="2">
    <location>
        <position position="80"/>
    </location>
</feature>
<protein>
    <submittedName>
        <fullName evidence="2">Uncharacterized protein</fullName>
    </submittedName>
</protein>
<sequence length="80" mass="9367">MFHGVFYVTVPSLGTLTGKPCFVSQERKKTRGEKKEKKEKNEKRRTPGAVQQSESRHRPEQRKERTMKLRTPGDARRVQL</sequence>
<evidence type="ECO:0000313" key="2">
    <source>
        <dbReference type="EMBL" id="JAA64795.1"/>
    </source>
</evidence>
<feature type="region of interest" description="Disordered" evidence="1">
    <location>
        <begin position="13"/>
        <end position="80"/>
    </location>
</feature>
<accession>L7MLC5</accession>
<dbReference type="EMBL" id="GACK01000239">
    <property type="protein sequence ID" value="JAA64795.1"/>
    <property type="molecule type" value="mRNA"/>
</dbReference>
<feature type="compositionally biased region" description="Basic and acidic residues" evidence="1">
    <location>
        <begin position="33"/>
        <end position="45"/>
    </location>
</feature>